<dbReference type="EC" id="4.2.2.2" evidence="4 9"/>
<evidence type="ECO:0000256" key="4">
    <source>
        <dbReference type="ARBA" id="ARBA00012272"/>
    </source>
</evidence>
<comment type="pathway">
    <text evidence="2 9">Glycan metabolism; pectin degradation; 2-dehydro-3-deoxy-D-gluconate from pectin: step 2/5.</text>
</comment>
<dbReference type="EMBL" id="JABEZV010000009">
    <property type="protein sequence ID" value="MBA0721547.1"/>
    <property type="molecule type" value="Genomic_DNA"/>
</dbReference>
<evidence type="ECO:0000256" key="7">
    <source>
        <dbReference type="ARBA" id="ARBA00022837"/>
    </source>
</evidence>
<comment type="catalytic activity">
    <reaction evidence="1 9">
        <text>Eliminative cleavage of (1-&gt;4)-alpha-D-galacturonan to give oligosaccharides with 4-deoxy-alpha-D-galact-4-enuronosyl groups at their non-reducing ends.</text>
        <dbReference type="EC" id="4.2.2.2"/>
    </reaction>
</comment>
<evidence type="ECO:0000256" key="6">
    <source>
        <dbReference type="ARBA" id="ARBA00022729"/>
    </source>
</evidence>
<feature type="domain" description="Pectate lyase" evidence="10">
    <location>
        <begin position="103"/>
        <end position="266"/>
    </location>
</feature>
<dbReference type="Gene3D" id="2.160.20.10">
    <property type="entry name" value="Single-stranded right-handed beta-helix, Pectin lyase-like"/>
    <property type="match status" value="2"/>
</dbReference>
<dbReference type="SMART" id="SM00656">
    <property type="entry name" value="Amb_all"/>
    <property type="match status" value="1"/>
</dbReference>
<evidence type="ECO:0000256" key="2">
    <source>
        <dbReference type="ARBA" id="ARBA00005220"/>
    </source>
</evidence>
<keyword evidence="8 9" id="KW-0456">Lyase</keyword>
<dbReference type="InterPro" id="IPR002022">
    <property type="entry name" value="Pec_lyase"/>
</dbReference>
<dbReference type="GO" id="GO:0045490">
    <property type="term" value="P:pectin catabolic process"/>
    <property type="evidence" value="ECO:0007669"/>
    <property type="project" value="UniProtKB-UniPathway"/>
</dbReference>
<evidence type="ECO:0000313" key="12">
    <source>
        <dbReference type="Proteomes" id="UP000593574"/>
    </source>
</evidence>
<keyword evidence="5 9" id="KW-0479">Metal-binding</keyword>
<organism evidence="11 12">
    <name type="scientific">Gossypium laxum</name>
    <dbReference type="NCBI Taxonomy" id="34288"/>
    <lineage>
        <taxon>Eukaryota</taxon>
        <taxon>Viridiplantae</taxon>
        <taxon>Streptophyta</taxon>
        <taxon>Embryophyta</taxon>
        <taxon>Tracheophyta</taxon>
        <taxon>Spermatophyta</taxon>
        <taxon>Magnoliopsida</taxon>
        <taxon>eudicotyledons</taxon>
        <taxon>Gunneridae</taxon>
        <taxon>Pentapetalae</taxon>
        <taxon>rosids</taxon>
        <taxon>malvids</taxon>
        <taxon>Malvales</taxon>
        <taxon>Malvaceae</taxon>
        <taxon>Malvoideae</taxon>
        <taxon>Gossypium</taxon>
    </lineage>
</organism>
<dbReference type="InterPro" id="IPR045032">
    <property type="entry name" value="PEL"/>
</dbReference>
<dbReference type="InterPro" id="IPR018082">
    <property type="entry name" value="AmbAllergen"/>
</dbReference>
<sequence>MRSTERHKNWKPLRTWTRPITTTQRRWSTITMTTSLRACLSFISPKGCWKNQKKVHVRLPTPGKGGDFYVVTDPIYNAADPKPGTLRHVVTKIGPLWITFKGSKIIKLEQELIVTSDKTIDVGGANVEICNGAGITVQFGKTVICHGFRIHHIILAMGGKIRDGENHLGLRSASDDDKVPLLLPFLTATSVTTTIASDSYNANEKIQVTVALNHFGKGLAERMPRYSASGTFAAQEVTCRGLLKLAQWKNWNWVSQGDDFENSSFFTLSSNPSASKQFGVNEMMPFKPGQMVPELTKYAGPISYTIEEHHYRLPQYPSHYSRKGGKIKDGENHLRLQSASDEDGVSLFRATNVWLDHLPLHHYADGLIDFIQGSTAVTISTSHFTDHNNGPLKTSIVEELELVSSGDHCKNGAILSPSDNSSAGKQFGANKMMPLEPGQMVPKLTKYAGPVSCTRGSPC</sequence>
<dbReference type="PANTHER" id="PTHR31683:SF208">
    <property type="entry name" value="PECTATE LYASE"/>
    <property type="match status" value="1"/>
</dbReference>
<dbReference type="AlphaFoldDB" id="A0A7J9ABV9"/>
<dbReference type="GO" id="GO:0046872">
    <property type="term" value="F:metal ion binding"/>
    <property type="evidence" value="ECO:0007669"/>
    <property type="project" value="UniProtKB-KW"/>
</dbReference>
<dbReference type="UniPathway" id="UPA00545">
    <property type="reaction ID" value="UER00824"/>
</dbReference>
<comment type="cofactor">
    <cofactor evidence="9">
        <name>Ca(2+)</name>
        <dbReference type="ChEBI" id="CHEBI:29108"/>
    </cofactor>
    <text evidence="9">Binds 1 Ca(2+) ion. Required for its activity.</text>
</comment>
<proteinExistence type="inferred from homology"/>
<comment type="similarity">
    <text evidence="3 9">Belongs to the polysaccharide lyase 1 family.</text>
</comment>
<evidence type="ECO:0000256" key="1">
    <source>
        <dbReference type="ARBA" id="ARBA00000695"/>
    </source>
</evidence>
<evidence type="ECO:0000256" key="9">
    <source>
        <dbReference type="RuleBase" id="RU361123"/>
    </source>
</evidence>
<reference evidence="11 12" key="1">
    <citation type="journal article" date="2019" name="Genome Biol. Evol.">
        <title>Insights into the evolution of the New World diploid cottons (Gossypium, subgenus Houzingenia) based on genome sequencing.</title>
        <authorList>
            <person name="Grover C.E."/>
            <person name="Arick M.A. 2nd"/>
            <person name="Thrash A."/>
            <person name="Conover J.L."/>
            <person name="Sanders W.S."/>
            <person name="Peterson D.G."/>
            <person name="Frelichowski J.E."/>
            <person name="Scheffler J.A."/>
            <person name="Scheffler B.E."/>
            <person name="Wendel J.F."/>
        </authorList>
    </citation>
    <scope>NUCLEOTIDE SEQUENCE [LARGE SCALE GENOMIC DNA]</scope>
    <source>
        <strain evidence="11">4</strain>
        <tissue evidence="11">Leaf</tissue>
    </source>
</reference>
<evidence type="ECO:0000256" key="5">
    <source>
        <dbReference type="ARBA" id="ARBA00022723"/>
    </source>
</evidence>
<dbReference type="GO" id="GO:0030570">
    <property type="term" value="F:pectate lyase activity"/>
    <property type="evidence" value="ECO:0007669"/>
    <property type="project" value="UniProtKB-EC"/>
</dbReference>
<keyword evidence="12" id="KW-1185">Reference proteome</keyword>
<dbReference type="Proteomes" id="UP000593574">
    <property type="component" value="Unassembled WGS sequence"/>
</dbReference>
<name>A0A7J9ABV9_9ROSI</name>
<accession>A0A7J9ABV9</accession>
<keyword evidence="7 9" id="KW-0106">Calcium</keyword>
<evidence type="ECO:0000313" key="11">
    <source>
        <dbReference type="EMBL" id="MBA0721547.1"/>
    </source>
</evidence>
<evidence type="ECO:0000256" key="8">
    <source>
        <dbReference type="ARBA" id="ARBA00023239"/>
    </source>
</evidence>
<gene>
    <name evidence="11" type="ORF">Golax_009074</name>
</gene>
<evidence type="ECO:0000259" key="10">
    <source>
        <dbReference type="SMART" id="SM00656"/>
    </source>
</evidence>
<dbReference type="PRINTS" id="PR00807">
    <property type="entry name" value="AMBALLERGEN"/>
</dbReference>
<comment type="caution">
    <text evidence="11">The sequence shown here is derived from an EMBL/GenBank/DDBJ whole genome shotgun (WGS) entry which is preliminary data.</text>
</comment>
<keyword evidence="6" id="KW-0732">Signal</keyword>
<protein>
    <recommendedName>
        <fullName evidence="4 9">Pectate lyase</fullName>
        <ecNumber evidence="4 9">4.2.2.2</ecNumber>
    </recommendedName>
</protein>
<dbReference type="PANTHER" id="PTHR31683">
    <property type="entry name" value="PECTATE LYASE 18-RELATED"/>
    <property type="match status" value="1"/>
</dbReference>
<dbReference type="SUPFAM" id="SSF51126">
    <property type="entry name" value="Pectin lyase-like"/>
    <property type="match status" value="2"/>
</dbReference>
<dbReference type="InterPro" id="IPR011050">
    <property type="entry name" value="Pectin_lyase_fold/virulence"/>
</dbReference>
<evidence type="ECO:0000256" key="3">
    <source>
        <dbReference type="ARBA" id="ARBA00010980"/>
    </source>
</evidence>
<dbReference type="InterPro" id="IPR012334">
    <property type="entry name" value="Pectin_lyas_fold"/>
</dbReference>